<accession>A0A5C2SFS3</accession>
<dbReference type="OrthoDB" id="3354157at2759"/>
<evidence type="ECO:0000313" key="5">
    <source>
        <dbReference type="Proteomes" id="UP000313359"/>
    </source>
</evidence>
<keyword evidence="2" id="KW-0472">Membrane</keyword>
<feature type="transmembrane region" description="Helical" evidence="2">
    <location>
        <begin position="162"/>
        <end position="186"/>
    </location>
</feature>
<feature type="transmembrane region" description="Helical" evidence="2">
    <location>
        <begin position="115"/>
        <end position="134"/>
    </location>
</feature>
<dbReference type="InterPro" id="IPR045340">
    <property type="entry name" value="DUF6533"/>
</dbReference>
<gene>
    <name evidence="4" type="ORF">L227DRAFT_609683</name>
</gene>
<feature type="region of interest" description="Disordered" evidence="1">
    <location>
        <begin position="322"/>
        <end position="357"/>
    </location>
</feature>
<dbReference type="Pfam" id="PF20151">
    <property type="entry name" value="DUF6533"/>
    <property type="match status" value="1"/>
</dbReference>
<dbReference type="EMBL" id="ML122259">
    <property type="protein sequence ID" value="RPD62481.1"/>
    <property type="molecule type" value="Genomic_DNA"/>
</dbReference>
<sequence length="357" mass="40267">MNATETATAIIAESNELRTTFYVGLASFTVLVWDHLVTLPDEIEYIWKRQKGPLIWLFFINRYLTPLGFIVNLIAYLSDLFTPEVNVRSMTVIGINTTALMMLLRVYAMYEKRKSIVLFVGLIFCVEFGTNAWLLTHGVAVRHTAGIHACTMIFDSDRVKGAIASASAWLPLIYDTIVLALTLWRAHPGKHRVTVGRIMRIMVKEGLLYYSVIFTITFILTLMIVSAPDGLKNITAQTEYLMTVAMMSRITLHLKKQMHDGWDSYGLFGTTTTDVASPYLTGNNRYGTRGTRGTDGVDITIQEYSIVHDDQGDIVPLPQSPPRAKVPHGRDEWHELGPVRINMHSDEDDRSNTPRKP</sequence>
<evidence type="ECO:0000256" key="1">
    <source>
        <dbReference type="SAM" id="MobiDB-lite"/>
    </source>
</evidence>
<evidence type="ECO:0000259" key="3">
    <source>
        <dbReference type="Pfam" id="PF20151"/>
    </source>
</evidence>
<feature type="transmembrane region" description="Helical" evidence="2">
    <location>
        <begin position="54"/>
        <end position="77"/>
    </location>
</feature>
<feature type="transmembrane region" description="Helical" evidence="2">
    <location>
        <begin position="89"/>
        <end position="108"/>
    </location>
</feature>
<keyword evidence="5" id="KW-1185">Reference proteome</keyword>
<reference evidence="4" key="1">
    <citation type="journal article" date="2018" name="Genome Biol. Evol.">
        <title>Genomics and development of Lentinus tigrinus, a white-rot wood-decaying mushroom with dimorphic fruiting bodies.</title>
        <authorList>
            <person name="Wu B."/>
            <person name="Xu Z."/>
            <person name="Knudson A."/>
            <person name="Carlson A."/>
            <person name="Chen N."/>
            <person name="Kovaka S."/>
            <person name="LaButti K."/>
            <person name="Lipzen A."/>
            <person name="Pennachio C."/>
            <person name="Riley R."/>
            <person name="Schakwitz W."/>
            <person name="Umezawa K."/>
            <person name="Ohm R.A."/>
            <person name="Grigoriev I.V."/>
            <person name="Nagy L.G."/>
            <person name="Gibbons J."/>
            <person name="Hibbett D."/>
        </authorList>
    </citation>
    <scope>NUCLEOTIDE SEQUENCE [LARGE SCALE GENOMIC DNA]</scope>
    <source>
        <strain evidence="4">ALCF2SS1-6</strain>
    </source>
</reference>
<feature type="transmembrane region" description="Helical" evidence="2">
    <location>
        <begin position="207"/>
        <end position="228"/>
    </location>
</feature>
<name>A0A5C2SFS3_9APHY</name>
<keyword evidence="2" id="KW-1133">Transmembrane helix</keyword>
<protein>
    <recommendedName>
        <fullName evidence="3">DUF6533 domain-containing protein</fullName>
    </recommendedName>
</protein>
<feature type="domain" description="DUF6533" evidence="3">
    <location>
        <begin position="22"/>
        <end position="67"/>
    </location>
</feature>
<feature type="compositionally biased region" description="Basic and acidic residues" evidence="1">
    <location>
        <begin position="328"/>
        <end position="357"/>
    </location>
</feature>
<dbReference type="AlphaFoldDB" id="A0A5C2SFS3"/>
<evidence type="ECO:0000313" key="4">
    <source>
        <dbReference type="EMBL" id="RPD62481.1"/>
    </source>
</evidence>
<evidence type="ECO:0000256" key="2">
    <source>
        <dbReference type="SAM" id="Phobius"/>
    </source>
</evidence>
<dbReference type="Proteomes" id="UP000313359">
    <property type="component" value="Unassembled WGS sequence"/>
</dbReference>
<keyword evidence="2" id="KW-0812">Transmembrane</keyword>
<organism evidence="4 5">
    <name type="scientific">Lentinus tigrinus ALCF2SS1-6</name>
    <dbReference type="NCBI Taxonomy" id="1328759"/>
    <lineage>
        <taxon>Eukaryota</taxon>
        <taxon>Fungi</taxon>
        <taxon>Dikarya</taxon>
        <taxon>Basidiomycota</taxon>
        <taxon>Agaricomycotina</taxon>
        <taxon>Agaricomycetes</taxon>
        <taxon>Polyporales</taxon>
        <taxon>Polyporaceae</taxon>
        <taxon>Lentinus</taxon>
    </lineage>
</organism>
<proteinExistence type="predicted"/>